<keyword evidence="3" id="KW-1185">Reference proteome</keyword>
<dbReference type="InterPro" id="IPR046676">
    <property type="entry name" value="DUF6546"/>
</dbReference>
<evidence type="ECO:0000313" key="3">
    <source>
        <dbReference type="Proteomes" id="UP000775872"/>
    </source>
</evidence>
<gene>
    <name evidence="2" type="ORF">CSOL1703_00006199</name>
</gene>
<evidence type="ECO:0000313" key="2">
    <source>
        <dbReference type="EMBL" id="CAH0056262.1"/>
    </source>
</evidence>
<reference evidence="2" key="1">
    <citation type="submission" date="2021-10" db="EMBL/GenBank/DDBJ databases">
        <authorList>
            <person name="Piombo E."/>
        </authorList>
    </citation>
    <scope>NUCLEOTIDE SEQUENCE</scope>
</reference>
<proteinExistence type="predicted"/>
<dbReference type="Pfam" id="PF20183">
    <property type="entry name" value="DUF6546"/>
    <property type="match status" value="1"/>
</dbReference>
<comment type="caution">
    <text evidence="2">The sequence shown here is derived from an EMBL/GenBank/DDBJ whole genome shotgun (WGS) entry which is preliminary data.</text>
</comment>
<protein>
    <recommendedName>
        <fullName evidence="1">DUF6546 domain-containing protein</fullName>
    </recommendedName>
</protein>
<accession>A0A9N9ZIS8</accession>
<name>A0A9N9ZIS8_9HYPO</name>
<dbReference type="Proteomes" id="UP000775872">
    <property type="component" value="Unassembled WGS sequence"/>
</dbReference>
<dbReference type="EMBL" id="CABFOC020000063">
    <property type="protein sequence ID" value="CAH0056262.1"/>
    <property type="molecule type" value="Genomic_DNA"/>
</dbReference>
<evidence type="ECO:0000259" key="1">
    <source>
        <dbReference type="Pfam" id="PF20183"/>
    </source>
</evidence>
<dbReference type="AlphaFoldDB" id="A0A9N9ZIS8"/>
<organism evidence="2 3">
    <name type="scientific">Clonostachys solani</name>
    <dbReference type="NCBI Taxonomy" id="160281"/>
    <lineage>
        <taxon>Eukaryota</taxon>
        <taxon>Fungi</taxon>
        <taxon>Dikarya</taxon>
        <taxon>Ascomycota</taxon>
        <taxon>Pezizomycotina</taxon>
        <taxon>Sordariomycetes</taxon>
        <taxon>Hypocreomycetidae</taxon>
        <taxon>Hypocreales</taxon>
        <taxon>Bionectriaceae</taxon>
        <taxon>Clonostachys</taxon>
    </lineage>
</organism>
<dbReference type="OrthoDB" id="3728558at2759"/>
<feature type="domain" description="DUF6546" evidence="1">
    <location>
        <begin position="250"/>
        <end position="440"/>
    </location>
</feature>
<sequence length="469" mass="54644">MKGNWYYLPVEIRAMILEEVARQRHCGWASFAAVSREWQAVLEPRNFLTLKLRISCLEDMEHMINRSAHMVRRIWLHIELPRYTCRSCLGMESKSWSYRHNNIVKDAIVKLFSILSSWKPRDRLVLELSGYTPSDMEHKLNPRAFEPGSHFHDPKHDWHNGIQTWLTDCDIRRLFSSFFHRPPEELLQVPAVTDLVMRRRFRRHMHPAGVRRIVECLPRLQNLVYEPWRHCDMRLKATRDTGMYMEAMIISILEDFNEDVQLGLVAGGAVPAYEDFPFCFELAGALALRSCSLDHLSVSYMLCARQFFENCRHSYNWEHLQSLALTSPSLTPTGNRELINGLLLTAGRAALRMPKLEDLALWNGKRGESCAFIYHKGRQTRDEASLTWRGTWDFNLDEVATWWQRNLAAVQVRYERLQKEVIHSHGDAIYYLRLPRDVIDPESLRQIRQEGMLGGAAAFHGVIGEATEL</sequence>